<keyword evidence="8" id="KW-0175">Coiled coil</keyword>
<evidence type="ECO:0000256" key="6">
    <source>
        <dbReference type="ARBA" id="ARBA00023163"/>
    </source>
</evidence>
<dbReference type="InterPro" id="IPR050987">
    <property type="entry name" value="AtrR-like"/>
</dbReference>
<keyword evidence="6" id="KW-0804">Transcription</keyword>
<keyword evidence="5" id="KW-0238">DNA-binding</keyword>
<comment type="subcellular location">
    <subcellularLocation>
        <location evidence="1">Nucleus</location>
    </subcellularLocation>
</comment>
<dbReference type="PANTHER" id="PTHR46910">
    <property type="entry name" value="TRANSCRIPTION FACTOR PDR1"/>
    <property type="match status" value="1"/>
</dbReference>
<evidence type="ECO:0000256" key="3">
    <source>
        <dbReference type="ARBA" id="ARBA00022833"/>
    </source>
</evidence>
<dbReference type="GO" id="GO:0000981">
    <property type="term" value="F:DNA-binding transcription factor activity, RNA polymerase II-specific"/>
    <property type="evidence" value="ECO:0007669"/>
    <property type="project" value="InterPro"/>
</dbReference>
<evidence type="ECO:0000313" key="11">
    <source>
        <dbReference type="EMBL" id="ODV60758.1"/>
    </source>
</evidence>
<dbReference type="InterPro" id="IPR001138">
    <property type="entry name" value="Zn2Cys6_DnaBD"/>
</dbReference>
<dbReference type="Proteomes" id="UP000095038">
    <property type="component" value="Unassembled WGS sequence"/>
</dbReference>
<dbReference type="GeneID" id="30968210"/>
<evidence type="ECO:0000256" key="5">
    <source>
        <dbReference type="ARBA" id="ARBA00023125"/>
    </source>
</evidence>
<evidence type="ECO:0000256" key="7">
    <source>
        <dbReference type="ARBA" id="ARBA00023242"/>
    </source>
</evidence>
<keyword evidence="12" id="KW-1185">Reference proteome</keyword>
<dbReference type="InParanoid" id="A0A1D2VGH0"/>
<dbReference type="GO" id="GO:0005634">
    <property type="term" value="C:nucleus"/>
    <property type="evidence" value="ECO:0007669"/>
    <property type="project" value="UniProtKB-SubCell"/>
</dbReference>
<dbReference type="OrthoDB" id="2123952at2759"/>
<keyword evidence="7" id="KW-0539">Nucleus</keyword>
<feature type="region of interest" description="Disordered" evidence="9">
    <location>
        <begin position="160"/>
        <end position="186"/>
    </location>
</feature>
<gene>
    <name evidence="11" type="ORF">ASCRUDRAFT_81131</name>
</gene>
<reference evidence="12" key="1">
    <citation type="submission" date="2016-05" db="EMBL/GenBank/DDBJ databases">
        <title>Comparative genomics of biotechnologically important yeasts.</title>
        <authorList>
            <consortium name="DOE Joint Genome Institute"/>
            <person name="Riley R."/>
            <person name="Haridas S."/>
            <person name="Wolfe K.H."/>
            <person name="Lopes M.R."/>
            <person name="Hittinger C.T."/>
            <person name="Goker M."/>
            <person name="Salamov A."/>
            <person name="Wisecaver J."/>
            <person name="Long T.M."/>
            <person name="Aerts A.L."/>
            <person name="Barry K."/>
            <person name="Choi C."/>
            <person name="Clum A."/>
            <person name="Coughlan A.Y."/>
            <person name="Deshpande S."/>
            <person name="Douglass A.P."/>
            <person name="Hanson S.J."/>
            <person name="Klenk H.-P."/>
            <person name="Labutti K."/>
            <person name="Lapidus A."/>
            <person name="Lindquist E."/>
            <person name="Lipzen A."/>
            <person name="Meier-Kolthoff J.P."/>
            <person name="Ohm R.A."/>
            <person name="Otillar R.P."/>
            <person name="Pangilinan J."/>
            <person name="Peng Y."/>
            <person name="Rokas A."/>
            <person name="Rosa C.A."/>
            <person name="Scheuner C."/>
            <person name="Sibirny A.A."/>
            <person name="Slot J.C."/>
            <person name="Stielow J.B."/>
            <person name="Sun H."/>
            <person name="Kurtzman C.P."/>
            <person name="Blackwell M."/>
            <person name="Grigoriev I.V."/>
            <person name="Jeffries T.W."/>
        </authorList>
    </citation>
    <scope>NUCLEOTIDE SEQUENCE [LARGE SCALE GENOMIC DNA]</scope>
    <source>
        <strain evidence="12">DSM 1968</strain>
    </source>
</reference>
<evidence type="ECO:0000259" key="10">
    <source>
        <dbReference type="PROSITE" id="PS50048"/>
    </source>
</evidence>
<dbReference type="InterPro" id="IPR007219">
    <property type="entry name" value="XnlR_reg_dom"/>
</dbReference>
<evidence type="ECO:0000256" key="8">
    <source>
        <dbReference type="SAM" id="Coils"/>
    </source>
</evidence>
<sequence>MHRGHGLSPRANLATYFHLISGAEQQKSLEHHRQMNHTTNDSDDAQQFKRRRVSKACDFCRRRKVKCNGENPCINCFKNNFVCNYSLSRRKKSTVLLLNNDIYNGEQQVISENPREKLPLGSQGFEHNQISLLTDRLDKMETLMQNITDKLSTFKEDLKDGNADKKYNANTNLNTNSNANDSKKKTNRFNFPVLEHENTSELSLNSPNKYSPFIPELRPNEFIGPQTNFSIFSAKGMQWLRENLGSDAKEYLDPLMKLPKTIHKVVKSQIKKWREPISSVELTPLPDKYITDALLELFLGENSPIPIPLLKHKEMKALFDQYYQEQAGIYSKNKLNYSDFLLMNVVVTASSSLLIDAKNVDENFIKFLKLPDIPISKLKELENKHLLNSIYYFNRISIVPDGIRSIHGILLLAMYNEITFSHKISYMLLSIAIRLSQDMGLHRAETYTGYSEAEAFTRRITWLVCYQYDKAVCFRTGKPPIVNDADVSFKLDLDFTLAISKFYQIDASQLTDFQISSYFNVLYNSDNTDVGRGFLFIMVLLGKIGIKSYFKLFSASALVGKSQDEIVEIVGSLLQELDDFQKILPPRIQIGNNILKNLFNSTENEYINSHTKMFTVFVHFVYYNLVIRVNKIAMRDPWSTNLTASTKPDQPTSSSSSGNTKKFNDNEFCNRCLDAARQVLKLCWGLPQRVNHLLSLCLFFPSNALILLFGSVVQHPTSESAADDLNLMIQAYMKFFAVCPEKAKFQMVDLAVRQLIKIAIKIYEKNNGDKPFEICDEVKGDLNRPAQVIDRLIEERKQRALSSFQQERPNINANNNTKKSTNISAMNSNARSVSLTNDANTTIDNNNISNNNLNGNTNHNLNNNFNGAFNNSNGNFNNNNLNSENINDNNFNTGGQGFFMPNINELNEYKNEVGSTTSTSNFDEQYFDFNNKTSTEVFALFDSLFCLPDFIINKDIN</sequence>
<feature type="coiled-coil region" evidence="8">
    <location>
        <begin position="130"/>
        <end position="157"/>
    </location>
</feature>
<feature type="compositionally biased region" description="Low complexity" evidence="9">
    <location>
        <begin position="168"/>
        <end position="180"/>
    </location>
</feature>
<dbReference type="EMBL" id="KV454481">
    <property type="protein sequence ID" value="ODV60758.1"/>
    <property type="molecule type" value="Genomic_DNA"/>
</dbReference>
<evidence type="ECO:0000256" key="4">
    <source>
        <dbReference type="ARBA" id="ARBA00023015"/>
    </source>
</evidence>
<dbReference type="Pfam" id="PF00172">
    <property type="entry name" value="Zn_clus"/>
    <property type="match status" value="1"/>
</dbReference>
<dbReference type="GO" id="GO:0008270">
    <property type="term" value="F:zinc ion binding"/>
    <property type="evidence" value="ECO:0007669"/>
    <property type="project" value="InterPro"/>
</dbReference>
<dbReference type="AlphaFoldDB" id="A0A1D2VGH0"/>
<dbReference type="Gene3D" id="4.10.240.10">
    <property type="entry name" value="Zn(2)-C6 fungal-type DNA-binding domain"/>
    <property type="match status" value="1"/>
</dbReference>
<evidence type="ECO:0000256" key="9">
    <source>
        <dbReference type="SAM" id="MobiDB-lite"/>
    </source>
</evidence>
<dbReference type="GO" id="GO:0045944">
    <property type="term" value="P:positive regulation of transcription by RNA polymerase II"/>
    <property type="evidence" value="ECO:0007669"/>
    <property type="project" value="UniProtKB-ARBA"/>
</dbReference>
<keyword evidence="4" id="KW-0805">Transcription regulation</keyword>
<protein>
    <recommendedName>
        <fullName evidence="10">Zn(2)-C6 fungal-type domain-containing protein</fullName>
    </recommendedName>
</protein>
<evidence type="ECO:0000256" key="1">
    <source>
        <dbReference type="ARBA" id="ARBA00004123"/>
    </source>
</evidence>
<dbReference type="InterPro" id="IPR036864">
    <property type="entry name" value="Zn2-C6_fun-type_DNA-bd_sf"/>
</dbReference>
<proteinExistence type="predicted"/>
<dbReference type="RefSeq" id="XP_020047065.1">
    <property type="nucleotide sequence ID" value="XM_020194574.1"/>
</dbReference>
<dbReference type="STRING" id="1344418.A0A1D2VGH0"/>
<feature type="region of interest" description="Disordered" evidence="9">
    <location>
        <begin position="27"/>
        <end position="47"/>
    </location>
</feature>
<dbReference type="Pfam" id="PF04082">
    <property type="entry name" value="Fungal_trans"/>
    <property type="match status" value="1"/>
</dbReference>
<dbReference type="GO" id="GO:0003677">
    <property type="term" value="F:DNA binding"/>
    <property type="evidence" value="ECO:0007669"/>
    <property type="project" value="UniProtKB-KW"/>
</dbReference>
<dbReference type="SMART" id="SM00906">
    <property type="entry name" value="Fungal_trans"/>
    <property type="match status" value="1"/>
</dbReference>
<dbReference type="SUPFAM" id="SSF57701">
    <property type="entry name" value="Zn2/Cys6 DNA-binding domain"/>
    <property type="match status" value="1"/>
</dbReference>
<keyword evidence="3" id="KW-0862">Zinc</keyword>
<dbReference type="PROSITE" id="PS00463">
    <property type="entry name" value="ZN2_CY6_FUNGAL_1"/>
    <property type="match status" value="1"/>
</dbReference>
<keyword evidence="2" id="KW-0479">Metal-binding</keyword>
<evidence type="ECO:0000256" key="2">
    <source>
        <dbReference type="ARBA" id="ARBA00022723"/>
    </source>
</evidence>
<evidence type="ECO:0000313" key="12">
    <source>
        <dbReference type="Proteomes" id="UP000095038"/>
    </source>
</evidence>
<dbReference type="CDD" id="cd12148">
    <property type="entry name" value="fungal_TF_MHR"/>
    <property type="match status" value="1"/>
</dbReference>
<dbReference type="PANTHER" id="PTHR46910:SF37">
    <property type="entry name" value="ZN(II)2CYS6 TRANSCRIPTION FACTOR (EUROFUNG)"/>
    <property type="match status" value="1"/>
</dbReference>
<dbReference type="GO" id="GO:0006351">
    <property type="term" value="P:DNA-templated transcription"/>
    <property type="evidence" value="ECO:0007669"/>
    <property type="project" value="InterPro"/>
</dbReference>
<dbReference type="CDD" id="cd00067">
    <property type="entry name" value="GAL4"/>
    <property type="match status" value="1"/>
</dbReference>
<dbReference type="FunCoup" id="A0A1D2VGH0">
    <property type="interactions" value="431"/>
</dbReference>
<dbReference type="SMART" id="SM00066">
    <property type="entry name" value="GAL4"/>
    <property type="match status" value="1"/>
</dbReference>
<name>A0A1D2VGH0_9ASCO</name>
<dbReference type="PROSITE" id="PS50048">
    <property type="entry name" value="ZN2_CY6_FUNGAL_2"/>
    <property type="match status" value="1"/>
</dbReference>
<organism evidence="11 12">
    <name type="scientific">Ascoidea rubescens DSM 1968</name>
    <dbReference type="NCBI Taxonomy" id="1344418"/>
    <lineage>
        <taxon>Eukaryota</taxon>
        <taxon>Fungi</taxon>
        <taxon>Dikarya</taxon>
        <taxon>Ascomycota</taxon>
        <taxon>Saccharomycotina</taxon>
        <taxon>Saccharomycetes</taxon>
        <taxon>Ascoideaceae</taxon>
        <taxon>Ascoidea</taxon>
    </lineage>
</organism>
<accession>A0A1D2VGH0</accession>
<feature type="domain" description="Zn(2)-C6 fungal-type" evidence="10">
    <location>
        <begin position="56"/>
        <end position="85"/>
    </location>
</feature>